<evidence type="ECO:0000259" key="5">
    <source>
        <dbReference type="Pfam" id="PF17384"/>
    </source>
</evidence>
<comment type="function">
    <text evidence="3">Required for maturation of 30S ribosomal subunits.</text>
</comment>
<dbReference type="InterPro" id="IPR028998">
    <property type="entry name" value="RimP_C"/>
</dbReference>
<dbReference type="GO" id="GO:0006412">
    <property type="term" value="P:translation"/>
    <property type="evidence" value="ECO:0007669"/>
    <property type="project" value="TreeGrafter"/>
</dbReference>
<dbReference type="InterPro" id="IPR003728">
    <property type="entry name" value="Ribosome_maturation_RimP"/>
</dbReference>
<keyword evidence="7" id="KW-1185">Reference proteome</keyword>
<dbReference type="PANTHER" id="PTHR33867:SF1">
    <property type="entry name" value="RIBOSOME MATURATION FACTOR RIMP"/>
    <property type="match status" value="1"/>
</dbReference>
<dbReference type="Pfam" id="PF02576">
    <property type="entry name" value="RimP_N"/>
    <property type="match status" value="1"/>
</dbReference>
<dbReference type="KEGG" id="lul:LPB138_12685"/>
<sequence length="155" mass="17795">MNQDIVRQLVEEALAENEKLFLIELSFLADNKIYVEVDGDTGINLKECIRISRNVEHNLDREEEDFSLEVTSPDISKPLKVLRQYTKNIGRTLQVSTLEGEKFEGILTLANDNHITLEWKAREPKPIGKGKVTVQKTVEIAYKNIREAKVKIIFN</sequence>
<proteinExistence type="inferred from homology"/>
<dbReference type="EMBL" id="CP017478">
    <property type="protein sequence ID" value="AOW21483.1"/>
    <property type="molecule type" value="Genomic_DNA"/>
</dbReference>
<evidence type="ECO:0000256" key="3">
    <source>
        <dbReference type="HAMAP-Rule" id="MF_01077"/>
    </source>
</evidence>
<dbReference type="OrthoDB" id="9789702at2"/>
<feature type="domain" description="Ribosome maturation factor RimP C-terminal" evidence="5">
    <location>
        <begin position="79"/>
        <end position="152"/>
    </location>
</feature>
<dbReference type="GO" id="GO:0000028">
    <property type="term" value="P:ribosomal small subunit assembly"/>
    <property type="evidence" value="ECO:0007669"/>
    <property type="project" value="TreeGrafter"/>
</dbReference>
<evidence type="ECO:0000259" key="4">
    <source>
        <dbReference type="Pfam" id="PF02576"/>
    </source>
</evidence>
<dbReference type="SUPFAM" id="SSF74942">
    <property type="entry name" value="YhbC-like, C-terminal domain"/>
    <property type="match status" value="1"/>
</dbReference>
<evidence type="ECO:0000313" key="6">
    <source>
        <dbReference type="EMBL" id="AOW21483.1"/>
    </source>
</evidence>
<gene>
    <name evidence="3" type="primary">rimP</name>
    <name evidence="6" type="ORF">LPB138_12685</name>
</gene>
<dbReference type="STRING" id="1850246.LPB138_12685"/>
<dbReference type="PANTHER" id="PTHR33867">
    <property type="entry name" value="RIBOSOME MATURATION FACTOR RIMP"/>
    <property type="match status" value="1"/>
</dbReference>
<organism evidence="6 7">
    <name type="scientific">Urechidicola croceus</name>
    <dbReference type="NCBI Taxonomy" id="1850246"/>
    <lineage>
        <taxon>Bacteria</taxon>
        <taxon>Pseudomonadati</taxon>
        <taxon>Bacteroidota</taxon>
        <taxon>Flavobacteriia</taxon>
        <taxon>Flavobacteriales</taxon>
        <taxon>Flavobacteriaceae</taxon>
        <taxon>Urechidicola</taxon>
    </lineage>
</organism>
<dbReference type="Gene3D" id="2.30.30.180">
    <property type="entry name" value="Ribosome maturation factor RimP, C-terminal domain"/>
    <property type="match status" value="1"/>
</dbReference>
<comment type="subcellular location">
    <subcellularLocation>
        <location evidence="3">Cytoplasm</location>
    </subcellularLocation>
</comment>
<dbReference type="InterPro" id="IPR028989">
    <property type="entry name" value="RimP_N"/>
</dbReference>
<dbReference type="RefSeq" id="WP_070237643.1">
    <property type="nucleotide sequence ID" value="NZ_CP017478.1"/>
</dbReference>
<dbReference type="Gene3D" id="3.30.300.70">
    <property type="entry name" value="RimP-like superfamily, N-terminal"/>
    <property type="match status" value="1"/>
</dbReference>
<dbReference type="NCBIfam" id="NF002531">
    <property type="entry name" value="PRK02001.1"/>
    <property type="match status" value="1"/>
</dbReference>
<dbReference type="HAMAP" id="MF_01077">
    <property type="entry name" value="RimP"/>
    <property type="match status" value="1"/>
</dbReference>
<name>A0A1D8PA97_9FLAO</name>
<comment type="similarity">
    <text evidence="3">Belongs to the RimP family.</text>
</comment>
<dbReference type="InterPro" id="IPR035956">
    <property type="entry name" value="RimP_N_sf"/>
</dbReference>
<dbReference type="GO" id="GO:0005829">
    <property type="term" value="C:cytosol"/>
    <property type="evidence" value="ECO:0007669"/>
    <property type="project" value="TreeGrafter"/>
</dbReference>
<protein>
    <recommendedName>
        <fullName evidence="3">Ribosome maturation factor RimP</fullName>
    </recommendedName>
</protein>
<dbReference type="InterPro" id="IPR036847">
    <property type="entry name" value="RimP_C_sf"/>
</dbReference>
<keyword evidence="2 3" id="KW-0690">Ribosome biogenesis</keyword>
<dbReference type="Pfam" id="PF17384">
    <property type="entry name" value="DUF150_C"/>
    <property type="match status" value="1"/>
</dbReference>
<evidence type="ECO:0000313" key="7">
    <source>
        <dbReference type="Proteomes" id="UP000176050"/>
    </source>
</evidence>
<feature type="domain" description="Ribosome maturation factor RimP N-terminal" evidence="4">
    <location>
        <begin position="15"/>
        <end position="73"/>
    </location>
</feature>
<accession>A0A1D8PA97</accession>
<evidence type="ECO:0000256" key="1">
    <source>
        <dbReference type="ARBA" id="ARBA00022490"/>
    </source>
</evidence>
<dbReference type="AlphaFoldDB" id="A0A1D8PA97"/>
<evidence type="ECO:0000256" key="2">
    <source>
        <dbReference type="ARBA" id="ARBA00022517"/>
    </source>
</evidence>
<dbReference type="SUPFAM" id="SSF75420">
    <property type="entry name" value="YhbC-like, N-terminal domain"/>
    <property type="match status" value="1"/>
</dbReference>
<reference evidence="6 7" key="1">
    <citation type="submission" date="2016-10" db="EMBL/GenBank/DDBJ databases">
        <title>Lutibacter sp. LPB0138, isolated from marine gastropod.</title>
        <authorList>
            <person name="Kim E."/>
            <person name="Yi H."/>
        </authorList>
    </citation>
    <scope>NUCLEOTIDE SEQUENCE [LARGE SCALE GENOMIC DNA]</scope>
    <source>
        <strain evidence="6 7">LPB0138</strain>
    </source>
</reference>
<dbReference type="Proteomes" id="UP000176050">
    <property type="component" value="Chromosome"/>
</dbReference>
<keyword evidence="1 3" id="KW-0963">Cytoplasm</keyword>